<sequence length="62" mass="7573">MEIKSNGEINYKKHYKKMDARLIDAHYIAYEFKLNPYDIEDNWGDKQIIDTVSFLKELYKRK</sequence>
<reference evidence="1 2" key="1">
    <citation type="submission" date="2019-07" db="EMBL/GenBank/DDBJ databases">
        <title>Complete Genome Sequence of Leptotrichia goodfellowii Strain JCM 16774.</title>
        <authorList>
            <person name="Watanabe S."/>
            <person name="Cui L."/>
        </authorList>
    </citation>
    <scope>NUCLEOTIDE SEQUENCE [LARGE SCALE GENOMIC DNA]</scope>
    <source>
        <strain evidence="1 2">JCM16774</strain>
    </source>
</reference>
<accession>A0A510J883</accession>
<dbReference type="AlphaFoldDB" id="A0A510J883"/>
<name>A0A510J883_9FUSO</name>
<organism evidence="1 2">
    <name type="scientific">Pseudoleptotrichia goodfellowii</name>
    <dbReference type="NCBI Taxonomy" id="157692"/>
    <lineage>
        <taxon>Bacteria</taxon>
        <taxon>Fusobacteriati</taxon>
        <taxon>Fusobacteriota</taxon>
        <taxon>Fusobacteriia</taxon>
        <taxon>Fusobacteriales</taxon>
        <taxon>Leptotrichiaceae</taxon>
        <taxon>Pseudoleptotrichia</taxon>
    </lineage>
</organism>
<proteinExistence type="predicted"/>
<dbReference type="EMBL" id="AP019822">
    <property type="protein sequence ID" value="BBM35458.1"/>
    <property type="molecule type" value="Genomic_DNA"/>
</dbReference>
<gene>
    <name evidence="1" type="ORF">JCM16774_0371</name>
</gene>
<evidence type="ECO:0000313" key="1">
    <source>
        <dbReference type="EMBL" id="BBM35458.1"/>
    </source>
</evidence>
<protein>
    <submittedName>
        <fullName evidence="1">Uncharacterized protein</fullName>
    </submittedName>
</protein>
<dbReference type="Proteomes" id="UP000321606">
    <property type="component" value="Chromosome"/>
</dbReference>
<evidence type="ECO:0000313" key="2">
    <source>
        <dbReference type="Proteomes" id="UP000321606"/>
    </source>
</evidence>
<dbReference type="KEGG" id="lgo:JCM16774_0371"/>